<dbReference type="Proteomes" id="UP001170954">
    <property type="component" value="Unassembled WGS sequence"/>
</dbReference>
<gene>
    <name evidence="1" type="ORF">HX018_10885</name>
</gene>
<name>A0ABT7NP60_9SPHI</name>
<reference evidence="1" key="2">
    <citation type="journal article" date="2022" name="Sci. Total Environ.">
        <title>Prevalence, transmission, and molecular epidemiology of tet(X)-positive bacteria among humans, animals, and environmental niches in China: An epidemiological, and genomic-based study.</title>
        <authorList>
            <person name="Dong N."/>
            <person name="Zeng Y."/>
            <person name="Cai C."/>
            <person name="Sun C."/>
            <person name="Lu J."/>
            <person name="Liu C."/>
            <person name="Zhou H."/>
            <person name="Sun Q."/>
            <person name="Shu L."/>
            <person name="Wang H."/>
            <person name="Wang Y."/>
            <person name="Wang S."/>
            <person name="Wu C."/>
            <person name="Chan E.W."/>
            <person name="Chen G."/>
            <person name="Shen Z."/>
            <person name="Chen S."/>
            <person name="Zhang R."/>
        </authorList>
    </citation>
    <scope>NUCLEOTIDE SEQUENCE</scope>
    <source>
        <strain evidence="1">R1692</strain>
    </source>
</reference>
<dbReference type="NCBIfam" id="TIGR01509">
    <property type="entry name" value="HAD-SF-IA-v3"/>
    <property type="match status" value="1"/>
</dbReference>
<protein>
    <submittedName>
        <fullName evidence="1">HAD family phosphatase</fullName>
    </submittedName>
</protein>
<dbReference type="Pfam" id="PF00702">
    <property type="entry name" value="Hydrolase"/>
    <property type="match status" value="1"/>
</dbReference>
<dbReference type="PANTHER" id="PTHR43611:SF3">
    <property type="entry name" value="FLAVIN MONONUCLEOTIDE HYDROLASE 1, CHLOROPLATIC"/>
    <property type="match status" value="1"/>
</dbReference>
<dbReference type="SUPFAM" id="SSF56784">
    <property type="entry name" value="HAD-like"/>
    <property type="match status" value="1"/>
</dbReference>
<dbReference type="SFLD" id="SFLDG01129">
    <property type="entry name" value="C1.5:_HAD__Beta-PGM__Phosphata"/>
    <property type="match status" value="1"/>
</dbReference>
<proteinExistence type="predicted"/>
<dbReference type="Gene3D" id="1.10.150.240">
    <property type="entry name" value="Putative phosphatase, domain 2"/>
    <property type="match status" value="1"/>
</dbReference>
<comment type="caution">
    <text evidence="1">The sequence shown here is derived from an EMBL/GenBank/DDBJ whole genome shotgun (WGS) entry which is preliminary data.</text>
</comment>
<organism evidence="1 2">
    <name type="scientific">Sphingobacterium hotanense</name>
    <dbReference type="NCBI Taxonomy" id="649196"/>
    <lineage>
        <taxon>Bacteria</taxon>
        <taxon>Pseudomonadati</taxon>
        <taxon>Bacteroidota</taxon>
        <taxon>Sphingobacteriia</taxon>
        <taxon>Sphingobacteriales</taxon>
        <taxon>Sphingobacteriaceae</taxon>
        <taxon>Sphingobacterium</taxon>
    </lineage>
</organism>
<accession>A0ABT7NP60</accession>
<sequence length="212" mass="24344">MQNIKNVILDYGNVIFMIDFKKVSESFSALGITNVNDFFGHRGQDSLFDEFDKGEISAAEFREGVRVKANRPDLTDQQIDDAWNSLLIGVPEGKHEVLEELKNYNRMFLLSNNNELHYAYCMQHIKDRYGVDSNDQFFEKTYYSHLAGLRKPDLAIFELVLKENNLNPAETLFIDDSPQHLEAAKLLGIHTALCTAEHPIEAIVEEYKLLEN</sequence>
<dbReference type="SFLD" id="SFLDS00003">
    <property type="entry name" value="Haloacid_Dehalogenase"/>
    <property type="match status" value="1"/>
</dbReference>
<dbReference type="RefSeq" id="WP_286651444.1">
    <property type="nucleotide sequence ID" value="NZ_JACAGK010000028.1"/>
</dbReference>
<evidence type="ECO:0000313" key="1">
    <source>
        <dbReference type="EMBL" id="MDM1048743.1"/>
    </source>
</evidence>
<evidence type="ECO:0000313" key="2">
    <source>
        <dbReference type="Proteomes" id="UP001170954"/>
    </source>
</evidence>
<dbReference type="InterPro" id="IPR036412">
    <property type="entry name" value="HAD-like_sf"/>
</dbReference>
<dbReference type="PANTHER" id="PTHR43611">
    <property type="entry name" value="ALPHA-D-GLUCOSE 1-PHOSPHATE PHOSPHATASE"/>
    <property type="match status" value="1"/>
</dbReference>
<dbReference type="InterPro" id="IPR006439">
    <property type="entry name" value="HAD-SF_hydro_IA"/>
</dbReference>
<keyword evidence="2" id="KW-1185">Reference proteome</keyword>
<reference evidence="1" key="1">
    <citation type="submission" date="2020-06" db="EMBL/GenBank/DDBJ databases">
        <authorList>
            <person name="Dong N."/>
        </authorList>
    </citation>
    <scope>NUCLEOTIDE SEQUENCE</scope>
    <source>
        <strain evidence="1">R1692</strain>
    </source>
</reference>
<dbReference type="EMBL" id="JACAGK010000028">
    <property type="protein sequence ID" value="MDM1048743.1"/>
    <property type="molecule type" value="Genomic_DNA"/>
</dbReference>
<dbReference type="CDD" id="cd02603">
    <property type="entry name" value="HAD_sEH-N_like"/>
    <property type="match status" value="1"/>
</dbReference>
<dbReference type="Gene3D" id="3.40.50.1000">
    <property type="entry name" value="HAD superfamily/HAD-like"/>
    <property type="match status" value="1"/>
</dbReference>
<dbReference type="InterPro" id="IPR023198">
    <property type="entry name" value="PGP-like_dom2"/>
</dbReference>
<dbReference type="InterPro" id="IPR023214">
    <property type="entry name" value="HAD_sf"/>
</dbReference>